<keyword evidence="1" id="KW-0433">Leucine-rich repeat</keyword>
<dbReference type="InterPro" id="IPR027417">
    <property type="entry name" value="P-loop_NTPase"/>
</dbReference>
<sequence length="947" mass="106211">MDSYVSLTTVVAAAICFLALFGTIFFNRKSRSHQENKTMASSLTLLDPTYSFPHSWKHHVFPSFHGEDVRKNFLSHILKEFRSKGIDLFIDNDIERKRSWGQTVISLFYEVDPTDVKKQTGKFGKVFKKNCKGKTKGDIKIWKQALVEVAKIARYRSRNWFTDAEMIKDIATDVSYKLNHSAPSSDFDGLVGIESQMTKIGSLLQLDSDEVRKIGILGPPGIGKTSIARSLYNQHSQDFQLNVFIDNIKRKYVIPTCSDDYSVKLYLQKQFMSLLTNETDIKIPHLGIVKDRLKDRKVVVVLDDVDRSVQVEAMANKTCWFGHGSRIIVTTQDRRVLKASGINHIHKDGFKELACENVSLVACFFNGEQADIVEGCLAKCFLDVTQGLRVLAEKSLISMESRAIQMAELLVQLGRKIVLKQSVSDLGKRQFLNGAVDIGEVLSDDKADCSSVIGIDLKEEEDISCTSERSFERLTNLQFLRISGNGINTQSLNYISQKLRVLVWSEFQMPTFPSSFNPKFLVKLEMQFSDLEKLWDEIRPFNNLKWMDLSDSDSLEELPDLSTATNLQELDLKLDLGDCSSLAEIPSSIGNAVNLKTFLIFNCSSLLEIPSTIATITNLKSLRLSGCSSLLELPFNIETVTNPMCIDLRCCSSLMKLPSSIGNAIYLQKLDLSHCSSLVKLPSSIGNILSLEELKLSYCSSLVELPSSMKNLGRLSNLKLEKCLKLEILLANINLESLGYLNLSDCSLLKSYPKISTDIQELDPWTGRISSLQRLVLSGMKKLLNQKPLGISTKFKACIICADGNENGIADGDENGITDLVQTVYCSITSEGNALTACHKRAGQVVKGHLYIFEVEVETEEMTSTELVFEFLVGYWHIYEERINSKTWEIKECGVLQLQEVPLLSIRVVNEDNEPSYTEIGDKPWNPSKTEKRQEKKSKITGASSGI</sequence>
<feature type="region of interest" description="Disordered" evidence="5">
    <location>
        <begin position="914"/>
        <end position="947"/>
    </location>
</feature>
<dbReference type="Pfam" id="PF01582">
    <property type="entry name" value="TIR"/>
    <property type="match status" value="2"/>
</dbReference>
<dbReference type="SMART" id="SM00382">
    <property type="entry name" value="AAA"/>
    <property type="match status" value="1"/>
</dbReference>
<dbReference type="PROSITE" id="PS50104">
    <property type="entry name" value="TIR"/>
    <property type="match status" value="1"/>
</dbReference>
<evidence type="ECO:0000259" key="7">
    <source>
        <dbReference type="PROSITE" id="PS50104"/>
    </source>
</evidence>
<dbReference type="InterPro" id="IPR011713">
    <property type="entry name" value="Leu-rich_rpt_3"/>
</dbReference>
<dbReference type="PRINTS" id="PR00364">
    <property type="entry name" value="DISEASERSIST"/>
</dbReference>
<dbReference type="Proteomes" id="UP001295469">
    <property type="component" value="Chromosome C01"/>
</dbReference>
<feature type="domain" description="TIR" evidence="7">
    <location>
        <begin position="56"/>
        <end position="178"/>
    </location>
</feature>
<dbReference type="SMART" id="SM00255">
    <property type="entry name" value="TIR"/>
    <property type="match status" value="1"/>
</dbReference>
<proteinExistence type="predicted"/>
<evidence type="ECO:0000256" key="3">
    <source>
        <dbReference type="ARBA" id="ARBA00022801"/>
    </source>
</evidence>
<organism evidence="8">
    <name type="scientific">Brassica napus</name>
    <name type="common">Rape</name>
    <dbReference type="NCBI Taxonomy" id="3708"/>
    <lineage>
        <taxon>Eukaryota</taxon>
        <taxon>Viridiplantae</taxon>
        <taxon>Streptophyta</taxon>
        <taxon>Embryophyta</taxon>
        <taxon>Tracheophyta</taxon>
        <taxon>Spermatophyta</taxon>
        <taxon>Magnoliopsida</taxon>
        <taxon>eudicotyledons</taxon>
        <taxon>Gunneridae</taxon>
        <taxon>Pentapetalae</taxon>
        <taxon>rosids</taxon>
        <taxon>malvids</taxon>
        <taxon>Brassicales</taxon>
        <taxon>Brassicaceae</taxon>
        <taxon>Brassiceae</taxon>
        <taxon>Brassica</taxon>
    </lineage>
</organism>
<keyword evidence="6" id="KW-0812">Transmembrane</keyword>
<dbReference type="InterPro" id="IPR002182">
    <property type="entry name" value="NB-ARC"/>
</dbReference>
<evidence type="ECO:0000313" key="8">
    <source>
        <dbReference type="EMBL" id="CAF2076817.1"/>
    </source>
</evidence>
<keyword evidence="4" id="KW-0520">NAD</keyword>
<accession>A0A816RUL1</accession>
<keyword evidence="3" id="KW-0378">Hydrolase</keyword>
<dbReference type="InterPro" id="IPR058192">
    <property type="entry name" value="WHD_ROQ1-like"/>
</dbReference>
<evidence type="ECO:0000256" key="4">
    <source>
        <dbReference type="ARBA" id="ARBA00023027"/>
    </source>
</evidence>
<dbReference type="Gene3D" id="3.40.50.10140">
    <property type="entry name" value="Toll/interleukin-1 receptor homology (TIR) domain"/>
    <property type="match status" value="2"/>
</dbReference>
<protein>
    <submittedName>
        <fullName evidence="8">(rape) hypothetical protein</fullName>
    </submittedName>
</protein>
<reference evidence="8" key="1">
    <citation type="submission" date="2021-01" db="EMBL/GenBank/DDBJ databases">
        <authorList>
            <consortium name="Genoscope - CEA"/>
            <person name="William W."/>
        </authorList>
    </citation>
    <scope>NUCLEOTIDE SEQUENCE</scope>
</reference>
<dbReference type="Pfam" id="PF07725">
    <property type="entry name" value="LRR_3"/>
    <property type="match status" value="1"/>
</dbReference>
<evidence type="ECO:0000256" key="5">
    <source>
        <dbReference type="SAM" id="MobiDB-lite"/>
    </source>
</evidence>
<dbReference type="GO" id="GO:0006952">
    <property type="term" value="P:defense response"/>
    <property type="evidence" value="ECO:0007669"/>
    <property type="project" value="InterPro"/>
</dbReference>
<dbReference type="InterPro" id="IPR032675">
    <property type="entry name" value="LRR_dom_sf"/>
</dbReference>
<keyword evidence="2" id="KW-0677">Repeat</keyword>
<dbReference type="AlphaFoldDB" id="A0A816RUL1"/>
<dbReference type="SUPFAM" id="SSF52540">
    <property type="entry name" value="P-loop containing nucleoside triphosphate hydrolases"/>
    <property type="match status" value="1"/>
</dbReference>
<dbReference type="Pfam" id="PF00931">
    <property type="entry name" value="NB-ARC"/>
    <property type="match status" value="1"/>
</dbReference>
<dbReference type="InterPro" id="IPR003593">
    <property type="entry name" value="AAA+_ATPase"/>
</dbReference>
<gene>
    <name evidence="8" type="ORF">DARMORV10_C01P41490.1</name>
</gene>
<dbReference type="EMBL" id="HG994365">
    <property type="protein sequence ID" value="CAF2076817.1"/>
    <property type="molecule type" value="Genomic_DNA"/>
</dbReference>
<dbReference type="Pfam" id="PF23282">
    <property type="entry name" value="WHD_ROQ1"/>
    <property type="match status" value="1"/>
</dbReference>
<feature type="transmembrane region" description="Helical" evidence="6">
    <location>
        <begin position="6"/>
        <end position="27"/>
    </location>
</feature>
<dbReference type="InterPro" id="IPR044974">
    <property type="entry name" value="Disease_R_plants"/>
</dbReference>
<evidence type="ECO:0000256" key="6">
    <source>
        <dbReference type="SAM" id="Phobius"/>
    </source>
</evidence>
<evidence type="ECO:0000256" key="1">
    <source>
        <dbReference type="ARBA" id="ARBA00022614"/>
    </source>
</evidence>
<name>A0A816RUL1_BRANA</name>
<keyword evidence="6" id="KW-1133">Transmembrane helix</keyword>
<dbReference type="GO" id="GO:0016787">
    <property type="term" value="F:hydrolase activity"/>
    <property type="evidence" value="ECO:0007669"/>
    <property type="project" value="UniProtKB-KW"/>
</dbReference>
<dbReference type="GO" id="GO:0007165">
    <property type="term" value="P:signal transduction"/>
    <property type="evidence" value="ECO:0007669"/>
    <property type="project" value="InterPro"/>
</dbReference>
<dbReference type="SUPFAM" id="SSF52058">
    <property type="entry name" value="L domain-like"/>
    <property type="match status" value="1"/>
</dbReference>
<dbReference type="Gene3D" id="3.80.10.10">
    <property type="entry name" value="Ribonuclease Inhibitor"/>
    <property type="match status" value="2"/>
</dbReference>
<dbReference type="FunFam" id="3.40.50.300:FF:001002">
    <property type="entry name" value="Disease resistance protein (TIR-NBS-LRR class)"/>
    <property type="match status" value="1"/>
</dbReference>
<dbReference type="Gene3D" id="3.40.50.300">
    <property type="entry name" value="P-loop containing nucleotide triphosphate hydrolases"/>
    <property type="match status" value="1"/>
</dbReference>
<dbReference type="InterPro" id="IPR000157">
    <property type="entry name" value="TIR_dom"/>
</dbReference>
<dbReference type="GO" id="GO:0043531">
    <property type="term" value="F:ADP binding"/>
    <property type="evidence" value="ECO:0007669"/>
    <property type="project" value="InterPro"/>
</dbReference>
<dbReference type="SUPFAM" id="SSF52200">
    <property type="entry name" value="Toll/Interleukin receptor TIR domain"/>
    <property type="match status" value="1"/>
</dbReference>
<dbReference type="PANTHER" id="PTHR11017">
    <property type="entry name" value="LEUCINE-RICH REPEAT-CONTAINING PROTEIN"/>
    <property type="match status" value="1"/>
</dbReference>
<keyword evidence="6" id="KW-0472">Membrane</keyword>
<evidence type="ECO:0000256" key="2">
    <source>
        <dbReference type="ARBA" id="ARBA00022737"/>
    </source>
</evidence>
<dbReference type="InterPro" id="IPR035897">
    <property type="entry name" value="Toll_tir_struct_dom_sf"/>
</dbReference>
<feature type="compositionally biased region" description="Basic and acidic residues" evidence="5">
    <location>
        <begin position="929"/>
        <end position="938"/>
    </location>
</feature>
<dbReference type="PANTHER" id="PTHR11017:SF561">
    <property type="entry name" value="ADP-RIBOSYL CYCLASE_CYCLIC ADP-RIBOSE HYDROLASE"/>
    <property type="match status" value="1"/>
</dbReference>